<evidence type="ECO:0000259" key="9">
    <source>
        <dbReference type="PROSITE" id="PS50850"/>
    </source>
</evidence>
<dbReference type="eggNOG" id="KOG0254">
    <property type="taxonomic scope" value="Eukaryota"/>
</dbReference>
<keyword evidence="11" id="KW-1185">Reference proteome</keyword>
<keyword evidence="4 8" id="KW-0812">Transmembrane</keyword>
<evidence type="ECO:0000313" key="10">
    <source>
        <dbReference type="EMBL" id="EMR61525.1"/>
    </source>
</evidence>
<evidence type="ECO:0000256" key="3">
    <source>
        <dbReference type="ARBA" id="ARBA00022448"/>
    </source>
</evidence>
<dbReference type="NCBIfam" id="TIGR00879">
    <property type="entry name" value="SP"/>
    <property type="match status" value="1"/>
</dbReference>
<name>M7T4G5_EUTLA</name>
<feature type="transmembrane region" description="Helical" evidence="8">
    <location>
        <begin position="200"/>
        <end position="221"/>
    </location>
</feature>
<evidence type="ECO:0000256" key="4">
    <source>
        <dbReference type="ARBA" id="ARBA00022692"/>
    </source>
</evidence>
<organism evidence="10 11">
    <name type="scientific">Eutypa lata (strain UCR-EL1)</name>
    <name type="common">Grapevine dieback disease fungus</name>
    <name type="synonym">Eutypa armeniacae</name>
    <dbReference type="NCBI Taxonomy" id="1287681"/>
    <lineage>
        <taxon>Eukaryota</taxon>
        <taxon>Fungi</taxon>
        <taxon>Dikarya</taxon>
        <taxon>Ascomycota</taxon>
        <taxon>Pezizomycotina</taxon>
        <taxon>Sordariomycetes</taxon>
        <taxon>Xylariomycetidae</taxon>
        <taxon>Xylariales</taxon>
        <taxon>Diatrypaceae</taxon>
        <taxon>Eutypa</taxon>
    </lineage>
</organism>
<dbReference type="InterPro" id="IPR005828">
    <property type="entry name" value="MFS_sugar_transport-like"/>
</dbReference>
<feature type="transmembrane region" description="Helical" evidence="8">
    <location>
        <begin position="233"/>
        <end position="250"/>
    </location>
</feature>
<comment type="similarity">
    <text evidence="2 7">Belongs to the major facilitator superfamily. Sugar transporter (TC 2.A.1.1) family.</text>
</comment>
<evidence type="ECO:0000256" key="5">
    <source>
        <dbReference type="ARBA" id="ARBA00022989"/>
    </source>
</evidence>
<accession>M7T4G5</accession>
<evidence type="ECO:0000313" key="11">
    <source>
        <dbReference type="Proteomes" id="UP000012174"/>
    </source>
</evidence>
<feature type="domain" description="Major facilitator superfamily (MFS) profile" evidence="9">
    <location>
        <begin position="62"/>
        <end position="507"/>
    </location>
</feature>
<dbReference type="GO" id="GO:0016020">
    <property type="term" value="C:membrane"/>
    <property type="evidence" value="ECO:0007669"/>
    <property type="project" value="UniProtKB-SubCell"/>
</dbReference>
<dbReference type="GO" id="GO:0005351">
    <property type="term" value="F:carbohydrate:proton symporter activity"/>
    <property type="evidence" value="ECO:0007669"/>
    <property type="project" value="TreeGrafter"/>
</dbReference>
<feature type="transmembrane region" description="Helical" evidence="8">
    <location>
        <begin position="450"/>
        <end position="471"/>
    </location>
</feature>
<feature type="transmembrane region" description="Helical" evidence="8">
    <location>
        <begin position="59"/>
        <end position="86"/>
    </location>
</feature>
<evidence type="ECO:0000256" key="1">
    <source>
        <dbReference type="ARBA" id="ARBA00004141"/>
    </source>
</evidence>
<keyword evidence="3 7" id="KW-0813">Transport</keyword>
<protein>
    <submittedName>
        <fullName evidence="10">Putative maltose permease mal61 protein</fullName>
    </submittedName>
</protein>
<feature type="transmembrane region" description="Helical" evidence="8">
    <location>
        <begin position="353"/>
        <end position="377"/>
    </location>
</feature>
<dbReference type="InterPro" id="IPR005829">
    <property type="entry name" value="Sugar_transporter_CS"/>
</dbReference>
<dbReference type="EMBL" id="KB707592">
    <property type="protein sequence ID" value="EMR61525.1"/>
    <property type="molecule type" value="Genomic_DNA"/>
</dbReference>
<comment type="subcellular location">
    <subcellularLocation>
        <location evidence="1">Membrane</location>
        <topology evidence="1">Multi-pass membrane protein</topology>
    </subcellularLocation>
</comment>
<evidence type="ECO:0000256" key="6">
    <source>
        <dbReference type="ARBA" id="ARBA00023136"/>
    </source>
</evidence>
<dbReference type="OrthoDB" id="6612291at2759"/>
<evidence type="ECO:0000256" key="2">
    <source>
        <dbReference type="ARBA" id="ARBA00010992"/>
    </source>
</evidence>
<proteinExistence type="inferred from homology"/>
<dbReference type="FunFam" id="1.20.1250.20:FF:000149">
    <property type="entry name" value="MFS transporter, SP family, general alpha glucoside:H+ symporter"/>
    <property type="match status" value="1"/>
</dbReference>
<dbReference type="Proteomes" id="UP000012174">
    <property type="component" value="Unassembled WGS sequence"/>
</dbReference>
<dbReference type="PANTHER" id="PTHR48022">
    <property type="entry name" value="PLASTIDIC GLUCOSE TRANSPORTER 4"/>
    <property type="match status" value="1"/>
</dbReference>
<dbReference type="AlphaFoldDB" id="M7T4G5"/>
<feature type="transmembrane region" description="Helical" evidence="8">
    <location>
        <begin position="138"/>
        <end position="157"/>
    </location>
</feature>
<dbReference type="HOGENOM" id="CLU_001265_11_5_1"/>
<evidence type="ECO:0000256" key="7">
    <source>
        <dbReference type="RuleBase" id="RU003346"/>
    </source>
</evidence>
<feature type="transmembrane region" description="Helical" evidence="8">
    <location>
        <begin position="417"/>
        <end position="438"/>
    </location>
</feature>
<dbReference type="InterPro" id="IPR003663">
    <property type="entry name" value="Sugar/inositol_transpt"/>
</dbReference>
<feature type="transmembrane region" description="Helical" evidence="8">
    <location>
        <begin position="483"/>
        <end position="501"/>
    </location>
</feature>
<dbReference type="InterPro" id="IPR020846">
    <property type="entry name" value="MFS_dom"/>
</dbReference>
<gene>
    <name evidence="10" type="ORF">UCREL1_11545</name>
</gene>
<evidence type="ECO:0000256" key="8">
    <source>
        <dbReference type="SAM" id="Phobius"/>
    </source>
</evidence>
<dbReference type="PROSITE" id="PS00217">
    <property type="entry name" value="SUGAR_TRANSPORT_2"/>
    <property type="match status" value="1"/>
</dbReference>
<dbReference type="InterPro" id="IPR050360">
    <property type="entry name" value="MFS_Sugar_Transporters"/>
</dbReference>
<dbReference type="Pfam" id="PF00083">
    <property type="entry name" value="Sugar_tr"/>
    <property type="match status" value="1"/>
</dbReference>
<dbReference type="Gene3D" id="1.20.1250.20">
    <property type="entry name" value="MFS general substrate transporter like domains"/>
    <property type="match status" value="1"/>
</dbReference>
<keyword evidence="5 8" id="KW-1133">Transmembrane helix</keyword>
<reference evidence="11" key="1">
    <citation type="journal article" date="2013" name="Genome Announc.">
        <title>Draft genome sequence of the grapevine dieback fungus Eutypa lata UCR-EL1.</title>
        <authorList>
            <person name="Blanco-Ulate B."/>
            <person name="Rolshausen P.E."/>
            <person name="Cantu D."/>
        </authorList>
    </citation>
    <scope>NUCLEOTIDE SEQUENCE [LARGE SCALE GENOMIC DNA]</scope>
    <source>
        <strain evidence="11">UCR-EL1</strain>
    </source>
</reference>
<keyword evidence="6 8" id="KW-0472">Membrane</keyword>
<dbReference type="PANTHER" id="PTHR48022:SF56">
    <property type="entry name" value="MAJOR FACILITATOR SUPERFAMILY (MFS) PROFILE DOMAIN-CONTAINING PROTEIN-RELATED"/>
    <property type="match status" value="1"/>
</dbReference>
<dbReference type="SUPFAM" id="SSF103473">
    <property type="entry name" value="MFS general substrate transporter"/>
    <property type="match status" value="1"/>
</dbReference>
<sequence length="562" mass="62681">MSSDLKAQDSAPEIMAEYDEKAQPAADKAMAEIIRNARLASEKEHSMTLMQGLKLYPKAIAWSVLISTCIIMEGYDIALVNNFYAFPQFNRKYGEQLPDGTWQVPAAWQAGLSNGAVVGEIIGLVLNGWFSERFGYRITVIGCLVLVSAFISIYFTAQTVVHLQVASILCGIPWGVFQTLTITYASEVCPVALRGYLTTYINMCWGIGQMLGIGTIMGCLWRTDEWAYRIPYALQWMWPLPLAIGIYFAPESPWWLVRKQRLDDAKHSLLRLTSLDRETDFDADETVAMMVHTTALEQKITKGASYLDCFRGVDLRRTEIVCMCWAIQNLSGNSFSNFSTYFLQQAGLSDSTAYAFALGQYAINCVGVFGAWGLITLGIGRRTLYLYGLVGLFCMLLVLGFLGLAKDRTAASLATGSIMLVWALCYQLTVGTVCYSLVAEISTRRLQIKTVVLGRILYNIVGIVCGVLTPYMINPGAWNWGNYAGFFWAGLCFLCFVYTYFRVPEPAGRTFAELDLLFEKKISARKFASTDVDVFADGIENDIMEKYQAQIAIANMEKTLKV</sequence>
<dbReference type="PROSITE" id="PS50850">
    <property type="entry name" value="MFS"/>
    <property type="match status" value="1"/>
</dbReference>
<feature type="transmembrane region" description="Helical" evidence="8">
    <location>
        <begin position="384"/>
        <end position="405"/>
    </location>
</feature>
<dbReference type="KEGG" id="ela:UCREL1_11545"/>
<dbReference type="OMA" id="RDDEWAY"/>
<dbReference type="InterPro" id="IPR036259">
    <property type="entry name" value="MFS_trans_sf"/>
</dbReference>